<comment type="catalytic activity">
    <reaction evidence="6">
        <text>glycyl-tRNA(Gly) + acetyl-CoA = N-acetylglycyl-tRNA(Gly) + CoA + H(+)</text>
        <dbReference type="Rhea" id="RHEA:81867"/>
        <dbReference type="Rhea" id="RHEA-COMP:9683"/>
        <dbReference type="Rhea" id="RHEA-COMP:19766"/>
        <dbReference type="ChEBI" id="CHEBI:15378"/>
        <dbReference type="ChEBI" id="CHEBI:57287"/>
        <dbReference type="ChEBI" id="CHEBI:57288"/>
        <dbReference type="ChEBI" id="CHEBI:78522"/>
        <dbReference type="ChEBI" id="CHEBI:232036"/>
    </reaction>
</comment>
<evidence type="ECO:0000256" key="1">
    <source>
        <dbReference type="ARBA" id="ARBA00009342"/>
    </source>
</evidence>
<sequence length="169" mass="18387">MANLSPPEPLDGRHRLDAFSCAADELEHWLKQRARKNHLEGATRCFVVCDGDAVVGYYALAAGSVGRAAAPGGIRRNMPDPSPAIVLGRLAVHRDWGGRGIGAGLLKDAVLRTLRVSQELGIRAMLCHAIDDSAKRFYLHHGFVESPGEPLAVMLNLAHALELLRRRAR</sequence>
<evidence type="ECO:0000256" key="6">
    <source>
        <dbReference type="ARBA" id="ARBA00049880"/>
    </source>
</evidence>
<dbReference type="CDD" id="cd04301">
    <property type="entry name" value="NAT_SF"/>
    <property type="match status" value="1"/>
</dbReference>
<evidence type="ECO:0000256" key="3">
    <source>
        <dbReference type="ARBA" id="ARBA00022649"/>
    </source>
</evidence>
<feature type="domain" description="N-acetyltransferase" evidence="7">
    <location>
        <begin position="2"/>
        <end position="168"/>
    </location>
</feature>
<dbReference type="Proteomes" id="UP001139971">
    <property type="component" value="Unassembled WGS sequence"/>
</dbReference>
<keyword evidence="3" id="KW-1277">Toxin-antitoxin system</keyword>
<keyword evidence="5" id="KW-0012">Acyltransferase</keyword>
<evidence type="ECO:0000256" key="4">
    <source>
        <dbReference type="ARBA" id="ARBA00022679"/>
    </source>
</evidence>
<proteinExistence type="inferred from homology"/>
<dbReference type="PROSITE" id="PS51186">
    <property type="entry name" value="GNAT"/>
    <property type="match status" value="1"/>
</dbReference>
<name>A0A9X4BK83_9GAMM</name>
<keyword evidence="2" id="KW-0678">Repressor</keyword>
<dbReference type="GO" id="GO:0016747">
    <property type="term" value="F:acyltransferase activity, transferring groups other than amino-acyl groups"/>
    <property type="evidence" value="ECO:0007669"/>
    <property type="project" value="InterPro"/>
</dbReference>
<dbReference type="PANTHER" id="PTHR36449">
    <property type="entry name" value="ACETYLTRANSFERASE-RELATED"/>
    <property type="match status" value="1"/>
</dbReference>
<reference evidence="8" key="1">
    <citation type="submission" date="2023-02" db="EMBL/GenBank/DDBJ databases">
        <title>Tahibacter soli sp. nov. isolated from soil.</title>
        <authorList>
            <person name="Baek J.H."/>
            <person name="Lee J.K."/>
            <person name="Choi D.G."/>
            <person name="Jeon C.O."/>
        </authorList>
    </citation>
    <scope>NUCLEOTIDE SEQUENCE</scope>
    <source>
        <strain evidence="8">BL</strain>
    </source>
</reference>
<keyword evidence="4" id="KW-0808">Transferase</keyword>
<evidence type="ECO:0000259" key="7">
    <source>
        <dbReference type="PROSITE" id="PS51186"/>
    </source>
</evidence>
<evidence type="ECO:0000313" key="9">
    <source>
        <dbReference type="Proteomes" id="UP001139971"/>
    </source>
</evidence>
<evidence type="ECO:0000256" key="2">
    <source>
        <dbReference type="ARBA" id="ARBA00022491"/>
    </source>
</evidence>
<dbReference type="Pfam" id="PF13508">
    <property type="entry name" value="Acetyltransf_7"/>
    <property type="match status" value="1"/>
</dbReference>
<dbReference type="InterPro" id="IPR000182">
    <property type="entry name" value="GNAT_dom"/>
</dbReference>
<dbReference type="EMBL" id="JAOVZO020000018">
    <property type="protein sequence ID" value="MDC8013977.1"/>
    <property type="molecule type" value="Genomic_DNA"/>
</dbReference>
<protein>
    <submittedName>
        <fullName evidence="8">GNAT family N-acetyltransferase</fullName>
    </submittedName>
</protein>
<evidence type="ECO:0000256" key="5">
    <source>
        <dbReference type="ARBA" id="ARBA00023315"/>
    </source>
</evidence>
<comment type="caution">
    <text evidence="8">The sequence shown here is derived from an EMBL/GenBank/DDBJ whole genome shotgun (WGS) entry which is preliminary data.</text>
</comment>
<dbReference type="AlphaFoldDB" id="A0A9X4BK83"/>
<organism evidence="8 9">
    <name type="scientific">Tahibacter soli</name>
    <dbReference type="NCBI Taxonomy" id="2983605"/>
    <lineage>
        <taxon>Bacteria</taxon>
        <taxon>Pseudomonadati</taxon>
        <taxon>Pseudomonadota</taxon>
        <taxon>Gammaproteobacteria</taxon>
        <taxon>Lysobacterales</taxon>
        <taxon>Rhodanobacteraceae</taxon>
        <taxon>Tahibacter</taxon>
    </lineage>
</organism>
<dbReference type="RefSeq" id="WP_263541620.1">
    <property type="nucleotide sequence ID" value="NZ_JAOVZO020000018.1"/>
</dbReference>
<dbReference type="PANTHER" id="PTHR36449:SF1">
    <property type="entry name" value="ACETYLTRANSFERASE"/>
    <property type="match status" value="1"/>
</dbReference>
<dbReference type="SUPFAM" id="SSF55729">
    <property type="entry name" value="Acyl-CoA N-acyltransferases (Nat)"/>
    <property type="match status" value="1"/>
</dbReference>
<gene>
    <name evidence="8" type="ORF">OD750_015645</name>
</gene>
<comment type="similarity">
    <text evidence="1">Belongs to the acetyltransferase family. GNAT subfamily.</text>
</comment>
<dbReference type="Gene3D" id="3.40.630.30">
    <property type="match status" value="1"/>
</dbReference>
<accession>A0A9X4BK83</accession>
<evidence type="ECO:0000313" key="8">
    <source>
        <dbReference type="EMBL" id="MDC8013977.1"/>
    </source>
</evidence>
<dbReference type="InterPro" id="IPR016181">
    <property type="entry name" value="Acyl_CoA_acyltransferase"/>
</dbReference>
<keyword evidence="9" id="KW-1185">Reference proteome</keyword>